<evidence type="ECO:0000313" key="10">
    <source>
        <dbReference type="Proteomes" id="UP001595773"/>
    </source>
</evidence>
<protein>
    <submittedName>
        <fullName evidence="9">ABC transporter permease</fullName>
    </submittedName>
</protein>
<feature type="transmembrane region" description="Helical" evidence="7">
    <location>
        <begin position="135"/>
        <end position="155"/>
    </location>
</feature>
<proteinExistence type="inferred from homology"/>
<dbReference type="Pfam" id="PF00528">
    <property type="entry name" value="BPD_transp_1"/>
    <property type="match status" value="1"/>
</dbReference>
<dbReference type="PANTHER" id="PTHR43163:SF6">
    <property type="entry name" value="DIPEPTIDE TRANSPORT SYSTEM PERMEASE PROTEIN DPPB-RELATED"/>
    <property type="match status" value="1"/>
</dbReference>
<feature type="transmembrane region" description="Helical" evidence="7">
    <location>
        <begin position="269"/>
        <end position="296"/>
    </location>
</feature>
<dbReference type="CDD" id="cd06261">
    <property type="entry name" value="TM_PBP2"/>
    <property type="match status" value="1"/>
</dbReference>
<dbReference type="Gene3D" id="1.10.3720.10">
    <property type="entry name" value="MetI-like"/>
    <property type="match status" value="1"/>
</dbReference>
<feature type="transmembrane region" description="Helical" evidence="7">
    <location>
        <begin position="176"/>
        <end position="199"/>
    </location>
</feature>
<evidence type="ECO:0000256" key="7">
    <source>
        <dbReference type="RuleBase" id="RU363032"/>
    </source>
</evidence>
<dbReference type="Pfam" id="PF19300">
    <property type="entry name" value="BPD_transp_1_N"/>
    <property type="match status" value="1"/>
</dbReference>
<feature type="transmembrane region" description="Helical" evidence="7">
    <location>
        <begin position="316"/>
        <end position="337"/>
    </location>
</feature>
<feature type="transmembrane region" description="Helical" evidence="7">
    <location>
        <begin position="46"/>
        <end position="64"/>
    </location>
</feature>
<evidence type="ECO:0000259" key="8">
    <source>
        <dbReference type="PROSITE" id="PS50928"/>
    </source>
</evidence>
<comment type="subcellular location">
    <subcellularLocation>
        <location evidence="1 7">Cell membrane</location>
        <topology evidence="1 7">Multi-pass membrane protein</topology>
    </subcellularLocation>
</comment>
<evidence type="ECO:0000256" key="6">
    <source>
        <dbReference type="ARBA" id="ARBA00023136"/>
    </source>
</evidence>
<dbReference type="InterPro" id="IPR000515">
    <property type="entry name" value="MetI-like"/>
</dbReference>
<comment type="caution">
    <text evidence="9">The sequence shown here is derived from an EMBL/GenBank/DDBJ whole genome shotgun (WGS) entry which is preliminary data.</text>
</comment>
<dbReference type="PROSITE" id="PS50928">
    <property type="entry name" value="ABC_TM1"/>
    <property type="match status" value="1"/>
</dbReference>
<gene>
    <name evidence="9" type="ORF">ACFOW9_14035</name>
</gene>
<keyword evidence="5 7" id="KW-1133">Transmembrane helix</keyword>
<keyword evidence="4 7" id="KW-0812">Transmembrane</keyword>
<evidence type="ECO:0000256" key="1">
    <source>
        <dbReference type="ARBA" id="ARBA00004651"/>
    </source>
</evidence>
<dbReference type="Proteomes" id="UP001595773">
    <property type="component" value="Unassembled WGS sequence"/>
</dbReference>
<organism evidence="9 10">
    <name type="scientific">Arthrobacter cryoconiti</name>
    <dbReference type="NCBI Taxonomy" id="748907"/>
    <lineage>
        <taxon>Bacteria</taxon>
        <taxon>Bacillati</taxon>
        <taxon>Actinomycetota</taxon>
        <taxon>Actinomycetes</taxon>
        <taxon>Micrococcales</taxon>
        <taxon>Micrococcaceae</taxon>
        <taxon>Arthrobacter</taxon>
    </lineage>
</organism>
<evidence type="ECO:0000313" key="9">
    <source>
        <dbReference type="EMBL" id="MFC4266724.1"/>
    </source>
</evidence>
<dbReference type="InterPro" id="IPR045621">
    <property type="entry name" value="BPD_transp_1_N"/>
</dbReference>
<comment type="similarity">
    <text evidence="7">Belongs to the binding-protein-dependent transport system permease family.</text>
</comment>
<accession>A0ABV8R2N3</accession>
<keyword evidence="3" id="KW-1003">Cell membrane</keyword>
<dbReference type="RefSeq" id="WP_230066039.1">
    <property type="nucleotide sequence ID" value="NZ_BAABLL010000010.1"/>
</dbReference>
<dbReference type="EMBL" id="JBHSCQ010000022">
    <property type="protein sequence ID" value="MFC4266724.1"/>
    <property type="molecule type" value="Genomic_DNA"/>
</dbReference>
<keyword evidence="2 7" id="KW-0813">Transport</keyword>
<evidence type="ECO:0000256" key="4">
    <source>
        <dbReference type="ARBA" id="ARBA00022692"/>
    </source>
</evidence>
<keyword evidence="6 7" id="KW-0472">Membrane</keyword>
<keyword evidence="10" id="KW-1185">Reference proteome</keyword>
<reference evidence="10" key="1">
    <citation type="journal article" date="2019" name="Int. J. Syst. Evol. Microbiol.">
        <title>The Global Catalogue of Microorganisms (GCM) 10K type strain sequencing project: providing services to taxonomists for standard genome sequencing and annotation.</title>
        <authorList>
            <consortium name="The Broad Institute Genomics Platform"/>
            <consortium name="The Broad Institute Genome Sequencing Center for Infectious Disease"/>
            <person name="Wu L."/>
            <person name="Ma J."/>
        </authorList>
    </citation>
    <scope>NUCLEOTIDE SEQUENCE [LARGE SCALE GENOMIC DNA]</scope>
    <source>
        <strain evidence="10">CGMCC 1.10698</strain>
    </source>
</reference>
<sequence>MSKSPAPEITAAPGVIRSSNLTSGGGHGWFASGSWSLFAVRRGGRFAGSVVALVTVAFLMLQLIPGDPARASLGPTASIEAVALRRHELGLDQSLVLQYLQFWRGLLTGQPGDSISLRVPVADVIASRFPATAQLALLTLAVVLVLAIPLGLLAAAMTRGGRRRGIELGFNSTAGFFAVIPEFLLGVGLIYVFAVSFHVFPVAGQSGPLSYVLPVAALSIGSTAALARIVRSEALGVLEQDYLRTARAKRMPPLRVYLRHALPNLMTSTLTIAGLFLGSLIAGTVLVETIFAWPGLGTTIVSSILTKDYPLAQTLVVVYGGIVLLINLLVDVLLAVLDPRSTIKES</sequence>
<evidence type="ECO:0000256" key="5">
    <source>
        <dbReference type="ARBA" id="ARBA00022989"/>
    </source>
</evidence>
<evidence type="ECO:0000256" key="2">
    <source>
        <dbReference type="ARBA" id="ARBA00022448"/>
    </source>
</evidence>
<name>A0ABV8R2N3_9MICC</name>
<dbReference type="PANTHER" id="PTHR43163">
    <property type="entry name" value="DIPEPTIDE TRANSPORT SYSTEM PERMEASE PROTEIN DPPB-RELATED"/>
    <property type="match status" value="1"/>
</dbReference>
<dbReference type="InterPro" id="IPR035906">
    <property type="entry name" value="MetI-like_sf"/>
</dbReference>
<evidence type="ECO:0000256" key="3">
    <source>
        <dbReference type="ARBA" id="ARBA00022475"/>
    </source>
</evidence>
<feature type="transmembrane region" description="Helical" evidence="7">
    <location>
        <begin position="211"/>
        <end position="230"/>
    </location>
</feature>
<dbReference type="SUPFAM" id="SSF161098">
    <property type="entry name" value="MetI-like"/>
    <property type="match status" value="1"/>
</dbReference>
<feature type="domain" description="ABC transmembrane type-1" evidence="8">
    <location>
        <begin position="129"/>
        <end position="330"/>
    </location>
</feature>